<gene>
    <name evidence="1" type="ordered locus">pE33L466_0371</name>
</gene>
<dbReference type="KEGG" id="bcz:pE33L466_0371"/>
<protein>
    <submittedName>
        <fullName evidence="1">Uncharacterized protein</fullName>
    </submittedName>
</protein>
<reference evidence="2" key="1">
    <citation type="journal article" date="2006" name="J. Bacteriol.">
        <title>Pathogenomic sequence analysis of Bacillus cereus and Bacillus thuringiensis isolates closely related to Bacillus anthracis.</title>
        <authorList>
            <person name="Han C.S."/>
            <person name="Xie G."/>
            <person name="Challacombe J.F."/>
            <person name="Altherr M.R."/>
            <person name="Bhotika S.S."/>
            <person name="Brown N."/>
            <person name="Bruce D."/>
            <person name="Campbell C.S."/>
            <person name="Campbell M.L."/>
            <person name="Chen J."/>
            <person name="Chertkov O."/>
            <person name="Cleland C."/>
            <person name="Dimitrijevic M."/>
            <person name="Doggett N.A."/>
            <person name="Fawcett J.J."/>
            <person name="Glavina T."/>
            <person name="Goodwin L.A."/>
            <person name="Green L.D."/>
            <person name="Hill K.K."/>
            <person name="Hitchcock P."/>
            <person name="Jackson P.J."/>
            <person name="Keim P."/>
            <person name="Kewalramani A.R."/>
            <person name="Longmire J."/>
            <person name="Lucas S."/>
            <person name="Malfatti S."/>
            <person name="McMurry K."/>
            <person name="Meincke L.J."/>
            <person name="Misra M."/>
            <person name="Moseman B.L."/>
            <person name="Mundt M."/>
            <person name="Munk A.C."/>
            <person name="Okinaka R.T."/>
            <person name="Parson-Quintana B."/>
            <person name="Reilly L.P."/>
            <person name="Richardson P."/>
            <person name="Robinson D.L."/>
            <person name="Rubin E."/>
            <person name="Saunders E."/>
            <person name="Tapia R."/>
            <person name="Tesmer J.G."/>
            <person name="Thayer N."/>
            <person name="Thompson L.S."/>
            <person name="Tice H."/>
            <person name="Ticknor L.O."/>
            <person name="Wills P.L."/>
            <person name="Brettin T.S."/>
            <person name="Gilna P."/>
        </authorList>
    </citation>
    <scope>NUCLEOTIDE SEQUENCE [LARGE SCALE GENOMIC DNA]</scope>
    <source>
        <strain evidence="2">ZK / E33L</strain>
        <plasmid evidence="2">pE33L466</plasmid>
    </source>
</reference>
<dbReference type="Proteomes" id="UP000002612">
    <property type="component" value="Plasmid pE33L466"/>
</dbReference>
<evidence type="ECO:0000313" key="2">
    <source>
        <dbReference type="Proteomes" id="UP000002612"/>
    </source>
</evidence>
<organism evidence="1 2">
    <name type="scientific">Bacillus cereus (strain ZK / E33L)</name>
    <dbReference type="NCBI Taxonomy" id="288681"/>
    <lineage>
        <taxon>Bacteria</taxon>
        <taxon>Bacillati</taxon>
        <taxon>Bacillota</taxon>
        <taxon>Bacilli</taxon>
        <taxon>Bacillales</taxon>
        <taxon>Bacillaceae</taxon>
        <taxon>Bacillus</taxon>
        <taxon>Bacillus cereus group</taxon>
    </lineage>
</organism>
<accession>Q4V193</accession>
<dbReference type="AlphaFoldDB" id="Q4V193"/>
<evidence type="ECO:0000313" key="1">
    <source>
        <dbReference type="EMBL" id="AAY60514.1"/>
    </source>
</evidence>
<keyword evidence="1" id="KW-0614">Plasmid</keyword>
<name>Q4V193_BACCZ</name>
<dbReference type="EMBL" id="CP000040">
    <property type="protein sequence ID" value="AAY60514.1"/>
    <property type="molecule type" value="Genomic_DNA"/>
</dbReference>
<proteinExistence type="predicted"/>
<geneLocation type="plasmid" evidence="1 2">
    <name>pE33L466</name>
</geneLocation>
<sequence>MILMQITLSINFKTNPFLLHPDQVLLVQHLIKLVVAGSAGVSAAMPNPMNMVIANDEMLSTAFLNIKTLLSIHCFISHCQYSPITFICI</sequence>